<comment type="caution">
    <text evidence="5">The sequence shown here is derived from an EMBL/GenBank/DDBJ whole genome shotgun (WGS) entry which is preliminary data.</text>
</comment>
<feature type="transmembrane region" description="Helical" evidence="4">
    <location>
        <begin position="59"/>
        <end position="79"/>
    </location>
</feature>
<name>C6LA07_9FIRM</name>
<dbReference type="RefSeq" id="WP_006860249.1">
    <property type="nucleotide sequence ID" value="NZ_ACCL02000002.1"/>
</dbReference>
<feature type="transmembrane region" description="Helical" evidence="4">
    <location>
        <begin position="196"/>
        <end position="221"/>
    </location>
</feature>
<sequence>MGFLDDIVKGLGDGLLGCGEWFLQGGVSFWRACSNVTLTYLEKNPASQTEAWGIVTGNIFSVALGIAGTLALIFMLLGWVRDSIDIRTTFTLDNIFKEFIRLALTFSLLTNCLAIITGVTECSTALVMKVSPEVTVEEEQDAFDELREEMDADDAGALEWIGMGIGGLICGLVGGATIIVCGMNLVLAVMSRMFKVLLCIPFAPPALAGFAGGGGFSQMGISWLKSFIGYGLEAVVIALAISISFGMFSDASLFSTDDATGVVRLILLTCDYCMPMLTAVACVKGADTVVRRCMGF</sequence>
<dbReference type="STRING" id="168384.SAMN05660368_02277"/>
<evidence type="ECO:0008006" key="7">
    <source>
        <dbReference type="Google" id="ProtNLM"/>
    </source>
</evidence>
<keyword evidence="1 4" id="KW-0812">Transmembrane</keyword>
<feature type="transmembrane region" description="Helical" evidence="4">
    <location>
        <begin position="160"/>
        <end position="189"/>
    </location>
</feature>
<evidence type="ECO:0000256" key="3">
    <source>
        <dbReference type="ARBA" id="ARBA00023136"/>
    </source>
</evidence>
<evidence type="ECO:0000313" key="5">
    <source>
        <dbReference type="EMBL" id="EET62414.1"/>
    </source>
</evidence>
<dbReference type="AlphaFoldDB" id="C6LA07"/>
<evidence type="ECO:0000256" key="4">
    <source>
        <dbReference type="SAM" id="Phobius"/>
    </source>
</evidence>
<feature type="transmembrane region" description="Helical" evidence="4">
    <location>
        <begin position="227"/>
        <end position="248"/>
    </location>
</feature>
<keyword evidence="2 4" id="KW-1133">Transmembrane helix</keyword>
<proteinExistence type="predicted"/>
<keyword evidence="6" id="KW-1185">Reference proteome</keyword>
<protein>
    <recommendedName>
        <fullName evidence="7">TrbL/VirB6 plasmid conjugal transfer protein</fullName>
    </recommendedName>
</protein>
<dbReference type="EMBL" id="ACCL02000002">
    <property type="protein sequence ID" value="EET62414.1"/>
    <property type="molecule type" value="Genomic_DNA"/>
</dbReference>
<evidence type="ECO:0000256" key="2">
    <source>
        <dbReference type="ARBA" id="ARBA00022989"/>
    </source>
</evidence>
<keyword evidence="3 4" id="KW-0472">Membrane</keyword>
<dbReference type="Proteomes" id="UP000005561">
    <property type="component" value="Unassembled WGS sequence"/>
</dbReference>
<dbReference type="InterPro" id="IPR007688">
    <property type="entry name" value="Conjugal_tfr_TrbL/VirB6"/>
</dbReference>
<accession>C6LA07</accession>
<dbReference type="Pfam" id="PF04610">
    <property type="entry name" value="TrbL"/>
    <property type="match status" value="1"/>
</dbReference>
<feature type="transmembrane region" description="Helical" evidence="4">
    <location>
        <begin position="99"/>
        <end position="119"/>
    </location>
</feature>
<gene>
    <name evidence="5" type="ORF">BRYFOR_05449</name>
</gene>
<dbReference type="GO" id="GO:0030255">
    <property type="term" value="P:protein secretion by the type IV secretion system"/>
    <property type="evidence" value="ECO:0007669"/>
    <property type="project" value="InterPro"/>
</dbReference>
<reference evidence="5" key="1">
    <citation type="submission" date="2009-07" db="EMBL/GenBank/DDBJ databases">
        <authorList>
            <person name="Weinstock G."/>
            <person name="Sodergren E."/>
            <person name="Clifton S."/>
            <person name="Fulton L."/>
            <person name="Fulton B."/>
            <person name="Courtney L."/>
            <person name="Fronick C."/>
            <person name="Harrison M."/>
            <person name="Strong C."/>
            <person name="Farmer C."/>
            <person name="Delahaunty K."/>
            <person name="Markovic C."/>
            <person name="Hall O."/>
            <person name="Minx P."/>
            <person name="Tomlinson C."/>
            <person name="Mitreva M."/>
            <person name="Nelson J."/>
            <person name="Hou S."/>
            <person name="Wollam A."/>
            <person name="Pepin K.H."/>
            <person name="Johnson M."/>
            <person name="Bhonagiri V."/>
            <person name="Nash W.E."/>
            <person name="Warren W."/>
            <person name="Chinwalla A."/>
            <person name="Mardis E.R."/>
            <person name="Wilson R.K."/>
        </authorList>
    </citation>
    <scope>NUCLEOTIDE SEQUENCE [LARGE SCALE GENOMIC DNA]</scope>
    <source>
        <strain evidence="5">DSM 14469</strain>
    </source>
</reference>
<evidence type="ECO:0000313" key="6">
    <source>
        <dbReference type="Proteomes" id="UP000005561"/>
    </source>
</evidence>
<evidence type="ECO:0000256" key="1">
    <source>
        <dbReference type="ARBA" id="ARBA00022692"/>
    </source>
</evidence>
<organism evidence="5 6">
    <name type="scientific">Marvinbryantia formatexigens DSM 14469</name>
    <dbReference type="NCBI Taxonomy" id="478749"/>
    <lineage>
        <taxon>Bacteria</taxon>
        <taxon>Bacillati</taxon>
        <taxon>Bacillota</taxon>
        <taxon>Clostridia</taxon>
        <taxon>Lachnospirales</taxon>
        <taxon>Lachnospiraceae</taxon>
        <taxon>Marvinbryantia</taxon>
    </lineage>
</organism>